<sequence length="171" mass="18020">MSIPTPTTSHEADLCADFKEAMAHMCAPVAVVTTMDGDRPHGTTVSAVMSLSIEPLLIAVAMATTSESLSAITRTGTFGVNVLGAQQQSVAARFAIKGDDKFAGTLWHRHDSIPRLDGSAIWLSCRVDHILPGGDHVILVGGVTGVDTDPIAAPLTYHGRRFGTHTPHDTP</sequence>
<dbReference type="PANTHER" id="PTHR30466">
    <property type="entry name" value="FLAVIN REDUCTASE"/>
    <property type="match status" value="1"/>
</dbReference>
<dbReference type="EMBL" id="JAUTXY010000014">
    <property type="protein sequence ID" value="MEE2060722.1"/>
    <property type="molecule type" value="Genomic_DNA"/>
</dbReference>
<dbReference type="Gene3D" id="2.30.110.10">
    <property type="entry name" value="Electron Transport, Fmn-binding Protein, Chain A"/>
    <property type="match status" value="1"/>
</dbReference>
<dbReference type="Proteomes" id="UP001336020">
    <property type="component" value="Unassembled WGS sequence"/>
</dbReference>
<dbReference type="RefSeq" id="WP_330135905.1">
    <property type="nucleotide sequence ID" value="NZ_JAUTXY010000014.1"/>
</dbReference>
<dbReference type="SUPFAM" id="SSF50475">
    <property type="entry name" value="FMN-binding split barrel"/>
    <property type="match status" value="1"/>
</dbReference>
<accession>A0ABU7LGN9</accession>
<evidence type="ECO:0000313" key="5">
    <source>
        <dbReference type="Proteomes" id="UP001336020"/>
    </source>
</evidence>
<dbReference type="InterPro" id="IPR012349">
    <property type="entry name" value="Split_barrel_FMN-bd"/>
</dbReference>
<evidence type="ECO:0000256" key="1">
    <source>
        <dbReference type="ARBA" id="ARBA00008898"/>
    </source>
</evidence>
<dbReference type="PANTHER" id="PTHR30466:SF1">
    <property type="entry name" value="FMN REDUCTASE (NADH) RUTF"/>
    <property type="match status" value="1"/>
</dbReference>
<comment type="similarity">
    <text evidence="1">Belongs to the non-flavoprotein flavin reductase family.</text>
</comment>
<dbReference type="GO" id="GO:0016491">
    <property type="term" value="F:oxidoreductase activity"/>
    <property type="evidence" value="ECO:0007669"/>
    <property type="project" value="UniProtKB-KW"/>
</dbReference>
<dbReference type="SMART" id="SM00903">
    <property type="entry name" value="Flavin_Reduct"/>
    <property type="match status" value="1"/>
</dbReference>
<dbReference type="EC" id="1.-.-.-" evidence="4"/>
<keyword evidence="5" id="KW-1185">Reference proteome</keyword>
<dbReference type="Pfam" id="PF01613">
    <property type="entry name" value="Flavin_Reduct"/>
    <property type="match status" value="1"/>
</dbReference>
<name>A0ABU7LGN9_9NOCA</name>
<dbReference type="InterPro" id="IPR002563">
    <property type="entry name" value="Flavin_Rdtase-like_dom"/>
</dbReference>
<evidence type="ECO:0000259" key="3">
    <source>
        <dbReference type="SMART" id="SM00903"/>
    </source>
</evidence>
<gene>
    <name evidence="4" type="ORF">Q7514_24690</name>
</gene>
<evidence type="ECO:0000256" key="2">
    <source>
        <dbReference type="ARBA" id="ARBA00023002"/>
    </source>
</evidence>
<organism evidence="4 5">
    <name type="scientific">Rhodococcus artemisiae</name>
    <dbReference type="NCBI Taxonomy" id="714159"/>
    <lineage>
        <taxon>Bacteria</taxon>
        <taxon>Bacillati</taxon>
        <taxon>Actinomycetota</taxon>
        <taxon>Actinomycetes</taxon>
        <taxon>Mycobacteriales</taxon>
        <taxon>Nocardiaceae</taxon>
        <taxon>Rhodococcus</taxon>
    </lineage>
</organism>
<protein>
    <submittedName>
        <fullName evidence="4">Flavin reductase family protein</fullName>
        <ecNumber evidence="4">1.-.-.-</ecNumber>
    </submittedName>
</protein>
<dbReference type="InterPro" id="IPR050268">
    <property type="entry name" value="NADH-dep_flavin_reductase"/>
</dbReference>
<proteinExistence type="inferred from homology"/>
<reference evidence="4 5" key="1">
    <citation type="submission" date="2023-07" db="EMBL/GenBank/DDBJ databases">
        <authorList>
            <person name="Girao M."/>
            <person name="Carvalho M.F."/>
        </authorList>
    </citation>
    <scope>NUCLEOTIDE SEQUENCE [LARGE SCALE GENOMIC DNA]</scope>
    <source>
        <strain evidence="4 5">YIM65754</strain>
    </source>
</reference>
<evidence type="ECO:0000313" key="4">
    <source>
        <dbReference type="EMBL" id="MEE2060722.1"/>
    </source>
</evidence>
<comment type="caution">
    <text evidence="4">The sequence shown here is derived from an EMBL/GenBank/DDBJ whole genome shotgun (WGS) entry which is preliminary data.</text>
</comment>
<keyword evidence="2 4" id="KW-0560">Oxidoreductase</keyword>
<feature type="domain" description="Flavin reductase like" evidence="3">
    <location>
        <begin position="22"/>
        <end position="164"/>
    </location>
</feature>